<dbReference type="GO" id="GO:0000727">
    <property type="term" value="P:double-strand break repair via break-induced replication"/>
    <property type="evidence" value="ECO:0007669"/>
    <property type="project" value="TreeGrafter"/>
</dbReference>
<evidence type="ECO:0000313" key="4">
    <source>
        <dbReference type="Proteomes" id="UP000051952"/>
    </source>
</evidence>
<dbReference type="PANTHER" id="PTHR28124:SF1">
    <property type="entry name" value="DNA REPLICATION REGULATOR SLD2"/>
    <property type="match status" value="1"/>
</dbReference>
<keyword evidence="4" id="KW-1185">Reference proteome</keyword>
<gene>
    <name evidence="3" type="ORF">BSAL_29115</name>
</gene>
<dbReference type="GO" id="GO:0031261">
    <property type="term" value="C:DNA replication preinitiation complex"/>
    <property type="evidence" value="ECO:0007669"/>
    <property type="project" value="TreeGrafter"/>
</dbReference>
<dbReference type="InterPro" id="IPR040203">
    <property type="entry name" value="Sld2"/>
</dbReference>
<feature type="region of interest" description="Disordered" evidence="2">
    <location>
        <begin position="105"/>
        <end position="170"/>
    </location>
</feature>
<protein>
    <submittedName>
        <fullName evidence="3">Uncharacterized protein</fullName>
    </submittedName>
</protein>
<feature type="compositionally biased region" description="Low complexity" evidence="2">
    <location>
        <begin position="1"/>
        <end position="30"/>
    </location>
</feature>
<name>A0A0S4JH70_BODSA</name>
<dbReference type="GO" id="GO:0003688">
    <property type="term" value="F:DNA replication origin binding"/>
    <property type="evidence" value="ECO:0007669"/>
    <property type="project" value="TreeGrafter"/>
</dbReference>
<dbReference type="AlphaFoldDB" id="A0A0S4JH70"/>
<dbReference type="Proteomes" id="UP000051952">
    <property type="component" value="Unassembled WGS sequence"/>
</dbReference>
<sequence length="475" mass="52535">MGQSESSTATGGKGGASARRSSSDNNNKARYQLRSTSKAPAKVIINKPKVQEGKAILRVPHTNVKIMHVDPTERAGIVPTHGYIALQIVPPEEREAAEAAGMDPLQMISPTAGGGGSSTRAKAKRARNGGGKKNNGGSAATTPRNRRGFGDNGSESGITSGDDGVTSEMSQQVGDEVVDAGMDPEYAAMLNRARQEYSADTHRNVTREVKKWKAAFSLENGRAPNKKDIAGNPFIYQQYYMEKELEAMKKLLDENERAEAEAQREAAWLEQNRAMQTQQNNLVRDLTDLEVARSEYNAMEFVDLQREVKKWKSDFKKLQNRPPTKKDVADSPEIYDKYYRLKDLEAMKKLMDDADAMERSVLAKNNMRGGGNTGGGGGSFRGEIGSINSGSVDPIEYAKAQFDSSEYASLQHEVRQWKVAFKSARGRPPTKRDISEDPEIFAKYYREKELEAMKKLIEDTEATMRRASVIDGFET</sequence>
<dbReference type="GO" id="GO:0006270">
    <property type="term" value="P:DNA replication initiation"/>
    <property type="evidence" value="ECO:0007669"/>
    <property type="project" value="InterPro"/>
</dbReference>
<dbReference type="PANTHER" id="PTHR28124">
    <property type="entry name" value="DNA REPLICATION REGULATOR SLD2"/>
    <property type="match status" value="1"/>
</dbReference>
<keyword evidence="1" id="KW-0175">Coiled coil</keyword>
<dbReference type="GO" id="GO:1902977">
    <property type="term" value="P:mitotic DNA replication preinitiation complex assembly"/>
    <property type="evidence" value="ECO:0007669"/>
    <property type="project" value="TreeGrafter"/>
</dbReference>
<dbReference type="GO" id="GO:0003697">
    <property type="term" value="F:single-stranded DNA binding"/>
    <property type="evidence" value="ECO:0007669"/>
    <property type="project" value="TreeGrafter"/>
</dbReference>
<feature type="region of interest" description="Disordered" evidence="2">
    <location>
        <begin position="1"/>
        <end position="39"/>
    </location>
</feature>
<dbReference type="Gene3D" id="1.10.10.1460">
    <property type="match status" value="3"/>
</dbReference>
<evidence type="ECO:0000313" key="3">
    <source>
        <dbReference type="EMBL" id="CUG90886.1"/>
    </source>
</evidence>
<accession>A0A0S4JH70</accession>
<dbReference type="VEuPathDB" id="TriTrypDB:BSAL_29115"/>
<reference evidence="4" key="1">
    <citation type="submission" date="2015-09" db="EMBL/GenBank/DDBJ databases">
        <authorList>
            <consortium name="Pathogen Informatics"/>
        </authorList>
    </citation>
    <scope>NUCLEOTIDE SEQUENCE [LARGE SCALE GENOMIC DNA]</scope>
    <source>
        <strain evidence="4">Lake Konstanz</strain>
    </source>
</reference>
<organism evidence="3 4">
    <name type="scientific">Bodo saltans</name>
    <name type="common">Flagellated protozoan</name>
    <dbReference type="NCBI Taxonomy" id="75058"/>
    <lineage>
        <taxon>Eukaryota</taxon>
        <taxon>Discoba</taxon>
        <taxon>Euglenozoa</taxon>
        <taxon>Kinetoplastea</taxon>
        <taxon>Metakinetoplastina</taxon>
        <taxon>Eubodonida</taxon>
        <taxon>Bodonidae</taxon>
        <taxon>Bodo</taxon>
    </lineage>
</organism>
<feature type="coiled-coil region" evidence="1">
    <location>
        <begin position="241"/>
        <end position="272"/>
    </location>
</feature>
<dbReference type="EMBL" id="CYKH01001873">
    <property type="protein sequence ID" value="CUG90886.1"/>
    <property type="molecule type" value="Genomic_DNA"/>
</dbReference>
<proteinExistence type="predicted"/>
<evidence type="ECO:0000256" key="2">
    <source>
        <dbReference type="SAM" id="MobiDB-lite"/>
    </source>
</evidence>
<evidence type="ECO:0000256" key="1">
    <source>
        <dbReference type="SAM" id="Coils"/>
    </source>
</evidence>